<evidence type="ECO:0000256" key="3">
    <source>
        <dbReference type="ARBA" id="ARBA00022670"/>
    </source>
</evidence>
<dbReference type="InterPro" id="IPR019127">
    <property type="entry name" value="Exosortase"/>
</dbReference>
<evidence type="ECO:0000256" key="7">
    <source>
        <dbReference type="ARBA" id="ARBA00023136"/>
    </source>
</evidence>
<gene>
    <name evidence="9" type="primary">xrtX</name>
    <name evidence="9" type="ORF">ACFPIB_07900</name>
</gene>
<evidence type="ECO:0000256" key="8">
    <source>
        <dbReference type="SAM" id="Phobius"/>
    </source>
</evidence>
<comment type="subcellular location">
    <subcellularLocation>
        <location evidence="1">Cell membrane</location>
        <topology evidence="1">Multi-pass membrane protein</topology>
    </subcellularLocation>
</comment>
<sequence length="172" mass="19887">MDNSQQIIRFLGTALALYAVWYLCYDLWLFPDGRLDTWLSEQEVFLSDYGLRLFGYQASHSDTTLFINTYPVVLVGNPCNGMVLFALFAGFIIAYPGPWKAKLFYVPVGIFLIYLLNVLRIMALALNSFHSRHTLEFNHKYTFAFVVYACIFGFWMLWIKRYAKPDTATISA</sequence>
<dbReference type="EC" id="3.4.22.-" evidence="9"/>
<evidence type="ECO:0000256" key="2">
    <source>
        <dbReference type="ARBA" id="ARBA00022475"/>
    </source>
</evidence>
<dbReference type="InterPro" id="IPR026392">
    <property type="entry name" value="Exo/Archaeosortase_dom"/>
</dbReference>
<feature type="transmembrane region" description="Helical" evidence="8">
    <location>
        <begin position="72"/>
        <end position="96"/>
    </location>
</feature>
<dbReference type="NCBIfam" id="TIGR04178">
    <property type="entry name" value="exo_archaeo"/>
    <property type="match status" value="1"/>
</dbReference>
<dbReference type="NCBIfam" id="NF046081">
    <property type="entry name" value="exosort_XrtX"/>
    <property type="match status" value="1"/>
</dbReference>
<name>A0ABW0E832_9BACT</name>
<dbReference type="Proteomes" id="UP001596161">
    <property type="component" value="Unassembled WGS sequence"/>
</dbReference>
<keyword evidence="7 8" id="KW-0472">Membrane</keyword>
<organism evidence="9 10">
    <name type="scientific">Adhaeribacter terreus</name>
    <dbReference type="NCBI Taxonomy" id="529703"/>
    <lineage>
        <taxon>Bacteria</taxon>
        <taxon>Pseudomonadati</taxon>
        <taxon>Bacteroidota</taxon>
        <taxon>Cytophagia</taxon>
        <taxon>Cytophagales</taxon>
        <taxon>Hymenobacteraceae</taxon>
        <taxon>Adhaeribacter</taxon>
    </lineage>
</organism>
<evidence type="ECO:0000313" key="10">
    <source>
        <dbReference type="Proteomes" id="UP001596161"/>
    </source>
</evidence>
<keyword evidence="4 8" id="KW-0812">Transmembrane</keyword>
<dbReference type="Pfam" id="PF09721">
    <property type="entry name" value="Exosortase_EpsH"/>
    <property type="match status" value="1"/>
</dbReference>
<keyword evidence="3" id="KW-0645">Protease</keyword>
<dbReference type="GO" id="GO:0016787">
    <property type="term" value="F:hydrolase activity"/>
    <property type="evidence" value="ECO:0007669"/>
    <property type="project" value="UniProtKB-KW"/>
</dbReference>
<dbReference type="RefSeq" id="WP_378016897.1">
    <property type="nucleotide sequence ID" value="NZ_JBHSKT010000004.1"/>
</dbReference>
<evidence type="ECO:0000256" key="6">
    <source>
        <dbReference type="ARBA" id="ARBA00022989"/>
    </source>
</evidence>
<keyword evidence="6 8" id="KW-1133">Transmembrane helix</keyword>
<keyword evidence="2" id="KW-1003">Cell membrane</keyword>
<feature type="transmembrane region" description="Helical" evidence="8">
    <location>
        <begin position="103"/>
        <end position="129"/>
    </location>
</feature>
<accession>A0ABW0E832</accession>
<keyword evidence="5 9" id="KW-0378">Hydrolase</keyword>
<dbReference type="EMBL" id="JBHSKT010000004">
    <property type="protein sequence ID" value="MFC5270527.1"/>
    <property type="molecule type" value="Genomic_DNA"/>
</dbReference>
<evidence type="ECO:0000256" key="4">
    <source>
        <dbReference type="ARBA" id="ARBA00022692"/>
    </source>
</evidence>
<feature type="transmembrane region" description="Helical" evidence="8">
    <location>
        <begin position="7"/>
        <end position="30"/>
    </location>
</feature>
<keyword evidence="10" id="KW-1185">Reference proteome</keyword>
<evidence type="ECO:0000256" key="1">
    <source>
        <dbReference type="ARBA" id="ARBA00004651"/>
    </source>
</evidence>
<reference evidence="10" key="1">
    <citation type="journal article" date="2019" name="Int. J. Syst. Evol. Microbiol.">
        <title>The Global Catalogue of Microorganisms (GCM) 10K type strain sequencing project: providing services to taxonomists for standard genome sequencing and annotation.</title>
        <authorList>
            <consortium name="The Broad Institute Genomics Platform"/>
            <consortium name="The Broad Institute Genome Sequencing Center for Infectious Disease"/>
            <person name="Wu L."/>
            <person name="Ma J."/>
        </authorList>
    </citation>
    <scope>NUCLEOTIDE SEQUENCE [LARGE SCALE GENOMIC DNA]</scope>
    <source>
        <strain evidence="10">KACC 12602</strain>
    </source>
</reference>
<evidence type="ECO:0000256" key="5">
    <source>
        <dbReference type="ARBA" id="ARBA00022801"/>
    </source>
</evidence>
<feature type="transmembrane region" description="Helical" evidence="8">
    <location>
        <begin position="141"/>
        <end position="159"/>
    </location>
</feature>
<protein>
    <submittedName>
        <fullName evidence="9">Exosortase X</fullName>
        <ecNumber evidence="9">3.4.22.-</ecNumber>
    </submittedName>
</protein>
<comment type="caution">
    <text evidence="9">The sequence shown here is derived from an EMBL/GenBank/DDBJ whole genome shotgun (WGS) entry which is preliminary data.</text>
</comment>
<proteinExistence type="predicted"/>
<evidence type="ECO:0000313" key="9">
    <source>
        <dbReference type="EMBL" id="MFC5270527.1"/>
    </source>
</evidence>